<keyword evidence="2 9" id="KW-0728">SH3 domain</keyword>
<evidence type="ECO:0000256" key="9">
    <source>
        <dbReference type="PROSITE-ProRule" id="PRU00192"/>
    </source>
</evidence>
<proteinExistence type="predicted"/>
<feature type="domain" description="SH3" evidence="10">
    <location>
        <begin position="77"/>
        <end position="141"/>
    </location>
</feature>
<dbReference type="PROSITE" id="PS50297">
    <property type="entry name" value="ANK_REP_REGION"/>
    <property type="match status" value="2"/>
</dbReference>
<evidence type="ECO:0000256" key="7">
    <source>
        <dbReference type="ARBA" id="ARBA00040640"/>
    </source>
</evidence>
<dbReference type="Proteomes" id="UP001164746">
    <property type="component" value="Chromosome 3"/>
</dbReference>
<comment type="function">
    <text evidence="6">Induces bone resorption, acting probably through a signaling cascade which results in the secretion of factor(s) enhancing osteoclast formation and activity.</text>
</comment>
<dbReference type="InterPro" id="IPR002110">
    <property type="entry name" value="Ankyrin_rpt"/>
</dbReference>
<dbReference type="SMART" id="SM00248">
    <property type="entry name" value="ANK"/>
    <property type="match status" value="3"/>
</dbReference>
<evidence type="ECO:0000259" key="10">
    <source>
        <dbReference type="PROSITE" id="PS50002"/>
    </source>
</evidence>
<dbReference type="SUPFAM" id="SSF48403">
    <property type="entry name" value="Ankyrin repeat"/>
    <property type="match status" value="1"/>
</dbReference>
<accession>A0ABY7DVG3</accession>
<feature type="repeat" description="ANK" evidence="8">
    <location>
        <begin position="209"/>
        <end position="241"/>
    </location>
</feature>
<dbReference type="PANTHER" id="PTHR24155">
    <property type="entry name" value="OSTEOCLAST-STIMULATING FACTOR 1"/>
    <property type="match status" value="1"/>
</dbReference>
<evidence type="ECO:0000256" key="6">
    <source>
        <dbReference type="ARBA" id="ARBA00037432"/>
    </source>
</evidence>
<evidence type="ECO:0000313" key="12">
    <source>
        <dbReference type="Proteomes" id="UP001164746"/>
    </source>
</evidence>
<dbReference type="InterPro" id="IPR036028">
    <property type="entry name" value="SH3-like_dom_sf"/>
</dbReference>
<evidence type="ECO:0000256" key="3">
    <source>
        <dbReference type="ARBA" id="ARBA00022490"/>
    </source>
</evidence>
<dbReference type="PRINTS" id="PR01415">
    <property type="entry name" value="ANKYRIN"/>
</dbReference>
<reference evidence="11" key="1">
    <citation type="submission" date="2022-11" db="EMBL/GenBank/DDBJ databases">
        <title>Centuries of genome instability and evolution in soft-shell clam transmissible cancer (bioRxiv).</title>
        <authorList>
            <person name="Hart S.F.M."/>
            <person name="Yonemitsu M.A."/>
            <person name="Giersch R.M."/>
            <person name="Beal B.F."/>
            <person name="Arriagada G."/>
            <person name="Davis B.W."/>
            <person name="Ostrander E.A."/>
            <person name="Goff S.P."/>
            <person name="Metzger M.J."/>
        </authorList>
    </citation>
    <scope>NUCLEOTIDE SEQUENCE</scope>
    <source>
        <strain evidence="11">MELC-2E11</strain>
        <tissue evidence="11">Siphon/mantle</tissue>
    </source>
</reference>
<dbReference type="Pfam" id="PF12796">
    <property type="entry name" value="Ank_2"/>
    <property type="match status" value="1"/>
</dbReference>
<comment type="subcellular location">
    <subcellularLocation>
        <location evidence="1">Cytoplasm</location>
    </subcellularLocation>
</comment>
<evidence type="ECO:0000256" key="4">
    <source>
        <dbReference type="ARBA" id="ARBA00022737"/>
    </source>
</evidence>
<evidence type="ECO:0000256" key="5">
    <source>
        <dbReference type="ARBA" id="ARBA00023043"/>
    </source>
</evidence>
<evidence type="ECO:0000313" key="11">
    <source>
        <dbReference type="EMBL" id="WAR01059.1"/>
    </source>
</evidence>
<dbReference type="SMART" id="SM00326">
    <property type="entry name" value="SH3"/>
    <property type="match status" value="1"/>
</dbReference>
<protein>
    <recommendedName>
        <fullName evidence="7">Osteoclast-stimulating factor 1</fullName>
    </recommendedName>
</protein>
<dbReference type="PANTHER" id="PTHR24155:SF10">
    <property type="entry name" value="OSTEOCLAST-STIMULATING FACTOR 1"/>
    <property type="match status" value="1"/>
</dbReference>
<dbReference type="SUPFAM" id="SSF50044">
    <property type="entry name" value="SH3-domain"/>
    <property type="match status" value="1"/>
</dbReference>
<dbReference type="PROSITE" id="PS50088">
    <property type="entry name" value="ANK_REPEAT"/>
    <property type="match status" value="2"/>
</dbReference>
<dbReference type="Gene3D" id="1.25.40.20">
    <property type="entry name" value="Ankyrin repeat-containing domain"/>
    <property type="match status" value="1"/>
</dbReference>
<dbReference type="InterPro" id="IPR036770">
    <property type="entry name" value="Ankyrin_rpt-contain_sf"/>
</dbReference>
<feature type="repeat" description="ANK" evidence="8">
    <location>
        <begin position="175"/>
        <end position="196"/>
    </location>
</feature>
<dbReference type="Gene3D" id="2.30.30.40">
    <property type="entry name" value="SH3 Domains"/>
    <property type="match status" value="1"/>
</dbReference>
<dbReference type="InterPro" id="IPR001452">
    <property type="entry name" value="SH3_domain"/>
</dbReference>
<keyword evidence="3" id="KW-0963">Cytoplasm</keyword>
<keyword evidence="5 8" id="KW-0040">ANK repeat</keyword>
<sequence length="282" mass="31121">MSMKQTDLQLYKSTLKEGNVAGVEAAVTGPLCVRLLCEHDKGSLREPSTAAVVPKVTSTLTHDRLVIVMHLLVTDTARIYRWSIRVGWVENHRCRCWTDELSFEEGDLLYIQDSTNKDWWKGRCGNKTGLIPSNYVAENTETIDFPLHDAAKRGNMPFLQECLQNQVSVNSLDKAGATPLHWAAHGGHIDCMKALLAVPNCQVSTQNKLGDTPIHSAAWRGHAEAVELLLEKGAVVNLHNQDGKLPFQLAKDPQTAAMLRAAAGMSRTLSGDYDYGNEEDSD</sequence>
<evidence type="ECO:0000256" key="1">
    <source>
        <dbReference type="ARBA" id="ARBA00004496"/>
    </source>
</evidence>
<keyword evidence="4" id="KW-0677">Repeat</keyword>
<gene>
    <name evidence="11" type="ORF">MAR_025431</name>
</gene>
<dbReference type="EMBL" id="CP111014">
    <property type="protein sequence ID" value="WAR01059.1"/>
    <property type="molecule type" value="Genomic_DNA"/>
</dbReference>
<dbReference type="Pfam" id="PF00018">
    <property type="entry name" value="SH3_1"/>
    <property type="match status" value="1"/>
</dbReference>
<organism evidence="11 12">
    <name type="scientific">Mya arenaria</name>
    <name type="common">Soft-shell clam</name>
    <dbReference type="NCBI Taxonomy" id="6604"/>
    <lineage>
        <taxon>Eukaryota</taxon>
        <taxon>Metazoa</taxon>
        <taxon>Spiralia</taxon>
        <taxon>Lophotrochozoa</taxon>
        <taxon>Mollusca</taxon>
        <taxon>Bivalvia</taxon>
        <taxon>Autobranchia</taxon>
        <taxon>Heteroconchia</taxon>
        <taxon>Euheterodonta</taxon>
        <taxon>Imparidentia</taxon>
        <taxon>Neoheterodontei</taxon>
        <taxon>Myida</taxon>
        <taxon>Myoidea</taxon>
        <taxon>Myidae</taxon>
        <taxon>Mya</taxon>
    </lineage>
</organism>
<dbReference type="PROSITE" id="PS50002">
    <property type="entry name" value="SH3"/>
    <property type="match status" value="1"/>
</dbReference>
<keyword evidence="12" id="KW-1185">Reference proteome</keyword>
<name>A0ABY7DVG3_MYAAR</name>
<evidence type="ECO:0000256" key="8">
    <source>
        <dbReference type="PROSITE-ProRule" id="PRU00023"/>
    </source>
</evidence>
<dbReference type="PRINTS" id="PR00452">
    <property type="entry name" value="SH3DOMAIN"/>
</dbReference>
<evidence type="ECO:0000256" key="2">
    <source>
        <dbReference type="ARBA" id="ARBA00022443"/>
    </source>
</evidence>